<feature type="domain" description="PRISE-like Rossmann-fold" evidence="1">
    <location>
        <begin position="5"/>
        <end position="279"/>
    </location>
</feature>
<dbReference type="PANTHER" id="PTHR32487:SF0">
    <property type="entry name" value="3-OXO-DELTA(4,5)-STEROID 5-BETA-REDUCTASE"/>
    <property type="match status" value="1"/>
</dbReference>
<organism evidence="2 3">
    <name type="scientific">Dichotomopilus funicola</name>
    <dbReference type="NCBI Taxonomy" id="1934379"/>
    <lineage>
        <taxon>Eukaryota</taxon>
        <taxon>Fungi</taxon>
        <taxon>Dikarya</taxon>
        <taxon>Ascomycota</taxon>
        <taxon>Pezizomycotina</taxon>
        <taxon>Sordariomycetes</taxon>
        <taxon>Sordariomycetidae</taxon>
        <taxon>Sordariales</taxon>
        <taxon>Chaetomiaceae</taxon>
        <taxon>Dichotomopilus</taxon>
    </lineage>
</organism>
<dbReference type="InterPro" id="IPR055222">
    <property type="entry name" value="PRISE-like_Rossmann-fold"/>
</dbReference>
<dbReference type="Proteomes" id="UP001302676">
    <property type="component" value="Unassembled WGS sequence"/>
</dbReference>
<dbReference type="AlphaFoldDB" id="A0AAN6ZPX6"/>
<keyword evidence="3" id="KW-1185">Reference proteome</keyword>
<proteinExistence type="predicted"/>
<dbReference type="Gene3D" id="3.40.50.720">
    <property type="entry name" value="NAD(P)-binding Rossmann-like Domain"/>
    <property type="match status" value="1"/>
</dbReference>
<dbReference type="CDD" id="cd08948">
    <property type="entry name" value="5beta-POR_like_SDR_a"/>
    <property type="match status" value="1"/>
</dbReference>
<sequence length="416" mass="46388">MSTAIVVGATGILGREIVKQLSKTPEKWKTIYALSRSKKDEYPANVVHKHVDLLSSAEQMGKDLEGIDAEYIFFTAYLQKDTEQANWDVNGDMLDNFLKAVPHTKTKRILLVTGAKQYGVHLGQPKNPLLESDPWLTGTDFPPNFYYRQQEILHNFCAQSGPGNPSKITWTVTYPNDVIGFATGNFMNLATGIGLYVAVTKELNPNPPDTTKPTPLPFPGSQIFYTRFDTFTSARLHATFSEWAITAPGATNQAFNVVNGDAQTWSDLWPRVAHRYGMHVPPDQFTSPASSLAQSKQLHTPPPISVAVEEAGLVGTTVGQEPSVLSQRVNLVKWSQQTEVKDAWGRLAEREGLQREAFEQATWGFVDFVLGREYDIVQSMSKAREAGWMGYEDTWKSFEDVFDELEAAKVIPARKP</sequence>
<dbReference type="EMBL" id="MU853572">
    <property type="protein sequence ID" value="KAK4144951.1"/>
    <property type="molecule type" value="Genomic_DNA"/>
</dbReference>
<dbReference type="PANTHER" id="PTHR32487">
    <property type="entry name" value="3-OXO-DELTA(4,5)-STEROID 5-BETA-REDUCTASE"/>
    <property type="match status" value="1"/>
</dbReference>
<dbReference type="InterPro" id="IPR036291">
    <property type="entry name" value="NAD(P)-bd_dom_sf"/>
</dbReference>
<accession>A0AAN6ZPX6</accession>
<reference evidence="2" key="1">
    <citation type="journal article" date="2023" name="Mol. Phylogenet. Evol.">
        <title>Genome-scale phylogeny and comparative genomics of the fungal order Sordariales.</title>
        <authorList>
            <person name="Hensen N."/>
            <person name="Bonometti L."/>
            <person name="Westerberg I."/>
            <person name="Brannstrom I.O."/>
            <person name="Guillou S."/>
            <person name="Cros-Aarteil S."/>
            <person name="Calhoun S."/>
            <person name="Haridas S."/>
            <person name="Kuo A."/>
            <person name="Mondo S."/>
            <person name="Pangilinan J."/>
            <person name="Riley R."/>
            <person name="LaButti K."/>
            <person name="Andreopoulos B."/>
            <person name="Lipzen A."/>
            <person name="Chen C."/>
            <person name="Yan M."/>
            <person name="Daum C."/>
            <person name="Ng V."/>
            <person name="Clum A."/>
            <person name="Steindorff A."/>
            <person name="Ohm R.A."/>
            <person name="Martin F."/>
            <person name="Silar P."/>
            <person name="Natvig D.O."/>
            <person name="Lalanne C."/>
            <person name="Gautier V."/>
            <person name="Ament-Velasquez S.L."/>
            <person name="Kruys A."/>
            <person name="Hutchinson M.I."/>
            <person name="Powell A.J."/>
            <person name="Barry K."/>
            <person name="Miller A.N."/>
            <person name="Grigoriev I.V."/>
            <person name="Debuchy R."/>
            <person name="Gladieux P."/>
            <person name="Hiltunen Thoren M."/>
            <person name="Johannesson H."/>
        </authorList>
    </citation>
    <scope>NUCLEOTIDE SEQUENCE</scope>
    <source>
        <strain evidence="2">CBS 141.50</strain>
    </source>
</reference>
<dbReference type="SUPFAM" id="SSF51735">
    <property type="entry name" value="NAD(P)-binding Rossmann-fold domains"/>
    <property type="match status" value="1"/>
</dbReference>
<dbReference type="Pfam" id="PF22917">
    <property type="entry name" value="PRISE"/>
    <property type="match status" value="1"/>
</dbReference>
<evidence type="ECO:0000313" key="2">
    <source>
        <dbReference type="EMBL" id="KAK4144951.1"/>
    </source>
</evidence>
<evidence type="ECO:0000313" key="3">
    <source>
        <dbReference type="Proteomes" id="UP001302676"/>
    </source>
</evidence>
<reference evidence="2" key="2">
    <citation type="submission" date="2023-05" db="EMBL/GenBank/DDBJ databases">
        <authorList>
            <consortium name="Lawrence Berkeley National Laboratory"/>
            <person name="Steindorff A."/>
            <person name="Hensen N."/>
            <person name="Bonometti L."/>
            <person name="Westerberg I."/>
            <person name="Brannstrom I.O."/>
            <person name="Guillou S."/>
            <person name="Cros-Aarteil S."/>
            <person name="Calhoun S."/>
            <person name="Haridas S."/>
            <person name="Kuo A."/>
            <person name="Mondo S."/>
            <person name="Pangilinan J."/>
            <person name="Riley R."/>
            <person name="Labutti K."/>
            <person name="Andreopoulos B."/>
            <person name="Lipzen A."/>
            <person name="Chen C."/>
            <person name="Yanf M."/>
            <person name="Daum C."/>
            <person name="Ng V."/>
            <person name="Clum A."/>
            <person name="Ohm R."/>
            <person name="Martin F."/>
            <person name="Silar P."/>
            <person name="Natvig D."/>
            <person name="Lalanne C."/>
            <person name="Gautier V."/>
            <person name="Ament-Velasquez S.L."/>
            <person name="Kruys A."/>
            <person name="Hutchinson M.I."/>
            <person name="Powell A.J."/>
            <person name="Barry K."/>
            <person name="Miller A.N."/>
            <person name="Grigoriev I.V."/>
            <person name="Debuchy R."/>
            <person name="Gladieux P."/>
            <person name="Thoren M.H."/>
            <person name="Johannesson H."/>
        </authorList>
    </citation>
    <scope>NUCLEOTIDE SEQUENCE</scope>
    <source>
        <strain evidence="2">CBS 141.50</strain>
    </source>
</reference>
<name>A0AAN6ZPX6_9PEZI</name>
<dbReference type="GeneID" id="87820017"/>
<protein>
    <submittedName>
        <fullName evidence="2">NAD(P)-binding domain protein</fullName>
    </submittedName>
</protein>
<gene>
    <name evidence="2" type="ORF">C8A04DRAFT_36099</name>
</gene>
<dbReference type="RefSeq" id="XP_062638322.1">
    <property type="nucleotide sequence ID" value="XM_062783404.1"/>
</dbReference>
<evidence type="ECO:0000259" key="1">
    <source>
        <dbReference type="Pfam" id="PF22917"/>
    </source>
</evidence>
<comment type="caution">
    <text evidence="2">The sequence shown here is derived from an EMBL/GenBank/DDBJ whole genome shotgun (WGS) entry which is preliminary data.</text>
</comment>